<sequence length="153" mass="17685">MRHIGLEIKHLNNLISRRVTNLKGIALLNDLTGNNGMILTYIVENRSAFPSQKDIEKTFGITRSTASKVLSLMEKKDLIKREKDQQDARSKKISVTDKGRQIAFQIEEELLAFEKLLILGFTEEELELFDRMLAKIKKNVEVEGYDQDIEKKY</sequence>
<dbReference type="Proteomes" id="UP000886758">
    <property type="component" value="Unassembled WGS sequence"/>
</dbReference>
<reference evidence="5" key="2">
    <citation type="journal article" date="2021" name="PeerJ">
        <title>Extensive microbial diversity within the chicken gut microbiome revealed by metagenomics and culture.</title>
        <authorList>
            <person name="Gilroy R."/>
            <person name="Ravi A."/>
            <person name="Getino M."/>
            <person name="Pursley I."/>
            <person name="Horton D.L."/>
            <person name="Alikhan N.F."/>
            <person name="Baker D."/>
            <person name="Gharbi K."/>
            <person name="Hall N."/>
            <person name="Watson M."/>
            <person name="Adriaenssens E.M."/>
            <person name="Foster-Nyarko E."/>
            <person name="Jarju S."/>
            <person name="Secka A."/>
            <person name="Antonio M."/>
            <person name="Oren A."/>
            <person name="Chaudhuri R.R."/>
            <person name="La Ragione R."/>
            <person name="Hildebrand F."/>
            <person name="Pallen M.J."/>
        </authorList>
    </citation>
    <scope>NUCLEOTIDE SEQUENCE</scope>
    <source>
        <strain evidence="5">ChiW17-6978</strain>
    </source>
</reference>
<reference evidence="5" key="1">
    <citation type="submission" date="2020-10" db="EMBL/GenBank/DDBJ databases">
        <authorList>
            <person name="Gilroy R."/>
        </authorList>
    </citation>
    <scope>NUCLEOTIDE SEQUENCE</scope>
    <source>
        <strain evidence="5">ChiW17-6978</strain>
    </source>
</reference>
<dbReference type="PRINTS" id="PR00598">
    <property type="entry name" value="HTHMARR"/>
</dbReference>
<protein>
    <submittedName>
        <fullName evidence="5">Winged helix DNA-binding protein</fullName>
    </submittedName>
</protein>
<dbReference type="GO" id="GO:0003677">
    <property type="term" value="F:DNA binding"/>
    <property type="evidence" value="ECO:0007669"/>
    <property type="project" value="UniProtKB-KW"/>
</dbReference>
<keyword evidence="3" id="KW-0804">Transcription</keyword>
<dbReference type="PANTHER" id="PTHR42756">
    <property type="entry name" value="TRANSCRIPTIONAL REGULATOR, MARR"/>
    <property type="match status" value="1"/>
</dbReference>
<dbReference type="PROSITE" id="PS50995">
    <property type="entry name" value="HTH_MARR_2"/>
    <property type="match status" value="1"/>
</dbReference>
<name>A0A9D1GRW6_9MOLU</name>
<dbReference type="GO" id="GO:0003700">
    <property type="term" value="F:DNA-binding transcription factor activity"/>
    <property type="evidence" value="ECO:0007669"/>
    <property type="project" value="InterPro"/>
</dbReference>
<organism evidence="5 6">
    <name type="scientific">Candidatus Pelethenecus faecipullorum</name>
    <dbReference type="NCBI Taxonomy" id="2840900"/>
    <lineage>
        <taxon>Bacteria</taxon>
        <taxon>Bacillati</taxon>
        <taxon>Mycoplasmatota</taxon>
        <taxon>Mollicutes</taxon>
        <taxon>Candidatus Pelethenecus</taxon>
    </lineage>
</organism>
<dbReference type="InterPro" id="IPR036390">
    <property type="entry name" value="WH_DNA-bd_sf"/>
</dbReference>
<comment type="caution">
    <text evidence="5">The sequence shown here is derived from an EMBL/GenBank/DDBJ whole genome shotgun (WGS) entry which is preliminary data.</text>
</comment>
<evidence type="ECO:0000256" key="1">
    <source>
        <dbReference type="ARBA" id="ARBA00023015"/>
    </source>
</evidence>
<evidence type="ECO:0000256" key="2">
    <source>
        <dbReference type="ARBA" id="ARBA00023125"/>
    </source>
</evidence>
<keyword evidence="1" id="KW-0805">Transcription regulation</keyword>
<dbReference type="InterPro" id="IPR000835">
    <property type="entry name" value="HTH_MarR-typ"/>
</dbReference>
<dbReference type="SMART" id="SM00347">
    <property type="entry name" value="HTH_MARR"/>
    <property type="match status" value="1"/>
</dbReference>
<feature type="domain" description="HTH marR-type" evidence="4">
    <location>
        <begin position="1"/>
        <end position="138"/>
    </location>
</feature>
<evidence type="ECO:0000313" key="6">
    <source>
        <dbReference type="Proteomes" id="UP000886758"/>
    </source>
</evidence>
<evidence type="ECO:0000313" key="5">
    <source>
        <dbReference type="EMBL" id="HIT50353.1"/>
    </source>
</evidence>
<evidence type="ECO:0000259" key="4">
    <source>
        <dbReference type="PROSITE" id="PS50995"/>
    </source>
</evidence>
<dbReference type="InterPro" id="IPR036388">
    <property type="entry name" value="WH-like_DNA-bd_sf"/>
</dbReference>
<dbReference type="EMBL" id="DVLF01000155">
    <property type="protein sequence ID" value="HIT50353.1"/>
    <property type="molecule type" value="Genomic_DNA"/>
</dbReference>
<dbReference type="Pfam" id="PF12802">
    <property type="entry name" value="MarR_2"/>
    <property type="match status" value="1"/>
</dbReference>
<evidence type="ECO:0000256" key="3">
    <source>
        <dbReference type="ARBA" id="ARBA00023163"/>
    </source>
</evidence>
<keyword evidence="2 5" id="KW-0238">DNA-binding</keyword>
<proteinExistence type="predicted"/>
<dbReference type="PANTHER" id="PTHR42756:SF1">
    <property type="entry name" value="TRANSCRIPTIONAL REPRESSOR OF EMRAB OPERON"/>
    <property type="match status" value="1"/>
</dbReference>
<dbReference type="AlphaFoldDB" id="A0A9D1GRW6"/>
<accession>A0A9D1GRW6</accession>
<gene>
    <name evidence="5" type="ORF">IAD46_04940</name>
</gene>
<dbReference type="SUPFAM" id="SSF46785">
    <property type="entry name" value="Winged helix' DNA-binding domain"/>
    <property type="match status" value="1"/>
</dbReference>
<dbReference type="Gene3D" id="1.10.10.10">
    <property type="entry name" value="Winged helix-like DNA-binding domain superfamily/Winged helix DNA-binding domain"/>
    <property type="match status" value="1"/>
</dbReference>